<dbReference type="PRINTS" id="PR00781">
    <property type="entry name" value="LIPOSIGPTASE"/>
</dbReference>
<dbReference type="PROSITE" id="PS00855">
    <property type="entry name" value="SPASE_II"/>
    <property type="match status" value="1"/>
</dbReference>
<evidence type="ECO:0000313" key="12">
    <source>
        <dbReference type="EMBL" id="SFI16353.1"/>
    </source>
</evidence>
<keyword evidence="4 9" id="KW-0812">Transmembrane</keyword>
<evidence type="ECO:0000256" key="10">
    <source>
        <dbReference type="RuleBase" id="RU000594"/>
    </source>
</evidence>
<accession>A0A1I3FYN6</accession>
<dbReference type="PANTHER" id="PTHR33695:SF1">
    <property type="entry name" value="LIPOPROTEIN SIGNAL PEPTIDASE"/>
    <property type="match status" value="1"/>
</dbReference>
<dbReference type="PANTHER" id="PTHR33695">
    <property type="entry name" value="LIPOPROTEIN SIGNAL PEPTIDASE"/>
    <property type="match status" value="1"/>
</dbReference>
<dbReference type="NCBIfam" id="TIGR00077">
    <property type="entry name" value="lspA"/>
    <property type="match status" value="1"/>
</dbReference>
<comment type="catalytic activity">
    <reaction evidence="9 10">
        <text>Release of signal peptides from bacterial membrane prolipoproteins. Hydrolyzes -Xaa-Yaa-Zaa-|-(S,diacylglyceryl)Cys-, in which Xaa is hydrophobic (preferably Leu), and Yaa (Ala or Ser) and Zaa (Gly or Ala) have small, neutral side chains.</text>
        <dbReference type="EC" id="3.4.23.36"/>
    </reaction>
</comment>
<dbReference type="UniPathway" id="UPA00665"/>
<proteinExistence type="inferred from homology"/>
<comment type="function">
    <text evidence="9 10">This protein specifically catalyzes the removal of signal peptides from prolipoproteins.</text>
</comment>
<evidence type="ECO:0000256" key="7">
    <source>
        <dbReference type="ARBA" id="ARBA00022989"/>
    </source>
</evidence>
<reference evidence="13" key="1">
    <citation type="submission" date="2016-10" db="EMBL/GenBank/DDBJ databases">
        <authorList>
            <person name="Varghese N."/>
            <person name="Submissions S."/>
        </authorList>
    </citation>
    <scope>NUCLEOTIDE SEQUENCE [LARGE SCALE GENOMIC DNA]</scope>
    <source>
        <strain evidence="13">Z-7934</strain>
    </source>
</reference>
<dbReference type="GO" id="GO:0005886">
    <property type="term" value="C:plasma membrane"/>
    <property type="evidence" value="ECO:0007669"/>
    <property type="project" value="UniProtKB-SubCell"/>
</dbReference>
<comment type="caution">
    <text evidence="9">Lacks conserved residue(s) required for the propagation of feature annotation.</text>
</comment>
<keyword evidence="5 9" id="KW-0064">Aspartyl protease</keyword>
<evidence type="ECO:0000256" key="11">
    <source>
        <dbReference type="RuleBase" id="RU004181"/>
    </source>
</evidence>
<comment type="similarity">
    <text evidence="1 9 11">Belongs to the peptidase A8 family.</text>
</comment>
<evidence type="ECO:0000256" key="5">
    <source>
        <dbReference type="ARBA" id="ARBA00022750"/>
    </source>
</evidence>
<dbReference type="EC" id="3.4.23.36" evidence="9"/>
<keyword evidence="13" id="KW-1185">Reference proteome</keyword>
<name>A0A1I3FYN6_9FIRM</name>
<dbReference type="HAMAP" id="MF_00161">
    <property type="entry name" value="LspA"/>
    <property type="match status" value="1"/>
</dbReference>
<gene>
    <name evidence="9" type="primary">lspA</name>
    <name evidence="12" type="ORF">SAMN05192551_107110</name>
</gene>
<evidence type="ECO:0000256" key="3">
    <source>
        <dbReference type="ARBA" id="ARBA00022670"/>
    </source>
</evidence>
<feature type="active site" evidence="9">
    <location>
        <position position="110"/>
    </location>
</feature>
<feature type="transmembrane region" description="Helical" evidence="9">
    <location>
        <begin position="120"/>
        <end position="139"/>
    </location>
</feature>
<dbReference type="OrthoDB" id="9810259at2"/>
<evidence type="ECO:0000256" key="1">
    <source>
        <dbReference type="ARBA" id="ARBA00006139"/>
    </source>
</evidence>
<keyword evidence="2 9" id="KW-1003">Cell membrane</keyword>
<comment type="subcellular location">
    <subcellularLocation>
        <location evidence="9">Cell membrane</location>
        <topology evidence="9">Multi-pass membrane protein</topology>
    </subcellularLocation>
</comment>
<dbReference type="InterPro" id="IPR001872">
    <property type="entry name" value="Peptidase_A8"/>
</dbReference>
<comment type="pathway">
    <text evidence="9">Protein modification; lipoprotein biosynthesis (signal peptide cleavage).</text>
</comment>
<feature type="transmembrane region" description="Helical" evidence="9">
    <location>
        <begin position="82"/>
        <end position="100"/>
    </location>
</feature>
<evidence type="ECO:0000256" key="2">
    <source>
        <dbReference type="ARBA" id="ARBA00022475"/>
    </source>
</evidence>
<dbReference type="RefSeq" id="WP_093372872.1">
    <property type="nucleotide sequence ID" value="NZ_FOQA01000007.1"/>
</dbReference>
<dbReference type="EMBL" id="FOQA01000007">
    <property type="protein sequence ID" value="SFI16353.1"/>
    <property type="molecule type" value="Genomic_DNA"/>
</dbReference>
<evidence type="ECO:0000313" key="13">
    <source>
        <dbReference type="Proteomes" id="UP000199287"/>
    </source>
</evidence>
<dbReference type="Proteomes" id="UP000199287">
    <property type="component" value="Unassembled WGS sequence"/>
</dbReference>
<organism evidence="12 13">
    <name type="scientific">Tindallia magadiensis</name>
    <dbReference type="NCBI Taxonomy" id="69895"/>
    <lineage>
        <taxon>Bacteria</taxon>
        <taxon>Bacillati</taxon>
        <taxon>Bacillota</taxon>
        <taxon>Clostridia</taxon>
        <taxon>Peptostreptococcales</taxon>
        <taxon>Tindalliaceae</taxon>
        <taxon>Tindallia</taxon>
    </lineage>
</organism>
<protein>
    <recommendedName>
        <fullName evidence="9">Lipoprotein signal peptidase</fullName>
        <ecNumber evidence="9">3.4.23.36</ecNumber>
    </recommendedName>
    <alternativeName>
        <fullName evidence="9">Prolipoprotein signal peptidase</fullName>
    </alternativeName>
    <alternativeName>
        <fullName evidence="9">Signal peptidase II</fullName>
        <shortName evidence="9">SPase II</shortName>
    </alternativeName>
</protein>
<evidence type="ECO:0000256" key="9">
    <source>
        <dbReference type="HAMAP-Rule" id="MF_00161"/>
    </source>
</evidence>
<sequence length="148" mass="17237">MKWVIIFITILLDQLSKRFAVLYLKELEQIPVIEGFFHLRYLENRGAAFGLLQDRQLFFLVITTLIVGWIFWFLVKNPNMNRLLVISLSLISGGAIGNFIDRLFFGYVVDFFDFLVWPVFNIADIAIVIGQVLLIYFIIKDKPINEGM</sequence>
<dbReference type="Pfam" id="PF01252">
    <property type="entry name" value="Peptidase_A8"/>
    <property type="match status" value="1"/>
</dbReference>
<dbReference type="AlphaFoldDB" id="A0A1I3FYN6"/>
<keyword evidence="7 9" id="KW-1133">Transmembrane helix</keyword>
<feature type="active site" evidence="9">
    <location>
        <position position="124"/>
    </location>
</feature>
<evidence type="ECO:0000256" key="6">
    <source>
        <dbReference type="ARBA" id="ARBA00022801"/>
    </source>
</evidence>
<keyword evidence="6 9" id="KW-0378">Hydrolase</keyword>
<keyword evidence="3 9" id="KW-0645">Protease</keyword>
<feature type="transmembrane region" description="Helical" evidence="9">
    <location>
        <begin position="57"/>
        <end position="75"/>
    </location>
</feature>
<dbReference type="GO" id="GO:0004190">
    <property type="term" value="F:aspartic-type endopeptidase activity"/>
    <property type="evidence" value="ECO:0007669"/>
    <property type="project" value="UniProtKB-UniRule"/>
</dbReference>
<dbReference type="GO" id="GO:0006508">
    <property type="term" value="P:proteolysis"/>
    <property type="evidence" value="ECO:0007669"/>
    <property type="project" value="UniProtKB-KW"/>
</dbReference>
<evidence type="ECO:0000256" key="8">
    <source>
        <dbReference type="ARBA" id="ARBA00023136"/>
    </source>
</evidence>
<evidence type="ECO:0000256" key="4">
    <source>
        <dbReference type="ARBA" id="ARBA00022692"/>
    </source>
</evidence>
<keyword evidence="8 9" id="KW-0472">Membrane</keyword>
<dbReference type="STRING" id="69895.SAMN05192551_107110"/>